<comment type="caution">
    <text evidence="1">The sequence shown here is derived from an EMBL/GenBank/DDBJ whole genome shotgun (WGS) entry which is preliminary data.</text>
</comment>
<proteinExistence type="predicted"/>
<evidence type="ECO:0000313" key="2">
    <source>
        <dbReference type="Proteomes" id="UP001597295"/>
    </source>
</evidence>
<gene>
    <name evidence="1" type="ORF">ACFSM5_11125</name>
</gene>
<dbReference type="Proteomes" id="UP001597295">
    <property type="component" value="Unassembled WGS sequence"/>
</dbReference>
<sequence>MYRFIMSLLFIFILPFDVVGDRLNLFGMNASIKFAGAYFVNDGILTIDRVVPGNLEVYGCYINSVNNDELMVFIRNIEGLDLVVMNDFYNKIEVRFGLFLYDGVVWRKLYFQTKKRKESEYFYVYVDDVVYRAPGYFFDKVRAYIDNIYKSSACNRSN</sequence>
<dbReference type="EMBL" id="JBHUIP010000011">
    <property type="protein sequence ID" value="MFD2263441.1"/>
    <property type="molecule type" value="Genomic_DNA"/>
</dbReference>
<reference evidence="2" key="1">
    <citation type="journal article" date="2019" name="Int. J. Syst. Evol. Microbiol.">
        <title>The Global Catalogue of Microorganisms (GCM) 10K type strain sequencing project: providing services to taxonomists for standard genome sequencing and annotation.</title>
        <authorList>
            <consortium name="The Broad Institute Genomics Platform"/>
            <consortium name="The Broad Institute Genome Sequencing Center for Infectious Disease"/>
            <person name="Wu L."/>
            <person name="Ma J."/>
        </authorList>
    </citation>
    <scope>NUCLEOTIDE SEQUENCE [LARGE SCALE GENOMIC DNA]</scope>
    <source>
        <strain evidence="2">CGMCC 1.19062</strain>
    </source>
</reference>
<name>A0ABW5DSG9_9PROT</name>
<dbReference type="RefSeq" id="WP_379876449.1">
    <property type="nucleotide sequence ID" value="NZ_JBHUIP010000011.1"/>
</dbReference>
<evidence type="ECO:0000313" key="1">
    <source>
        <dbReference type="EMBL" id="MFD2263441.1"/>
    </source>
</evidence>
<keyword evidence="2" id="KW-1185">Reference proteome</keyword>
<organism evidence="1 2">
    <name type="scientific">Lacibacterium aquatile</name>
    <dbReference type="NCBI Taxonomy" id="1168082"/>
    <lineage>
        <taxon>Bacteria</taxon>
        <taxon>Pseudomonadati</taxon>
        <taxon>Pseudomonadota</taxon>
        <taxon>Alphaproteobacteria</taxon>
        <taxon>Rhodospirillales</taxon>
        <taxon>Rhodospirillaceae</taxon>
    </lineage>
</organism>
<accession>A0ABW5DSG9</accession>
<protein>
    <submittedName>
        <fullName evidence="1">Uncharacterized protein</fullName>
    </submittedName>
</protein>